<name>A0A645E0L7_9ZZZZ</name>
<reference evidence="2" key="1">
    <citation type="submission" date="2019-08" db="EMBL/GenBank/DDBJ databases">
        <authorList>
            <person name="Kucharzyk K."/>
            <person name="Murdoch R.W."/>
            <person name="Higgins S."/>
            <person name="Loffler F."/>
        </authorList>
    </citation>
    <scope>NUCLEOTIDE SEQUENCE</scope>
</reference>
<dbReference type="InterPro" id="IPR045620">
    <property type="entry name" value="DUF6442"/>
</dbReference>
<sequence>MDKEEILKKSREQKEDEGTVYADNKGRRYGVIGFCSVFIIIMFFNIFTRQNNFVPYSMFFAYMSAEAYGKYRATKAKALMVTTVLAAIASVAFFACHVLEVLGIGA</sequence>
<feature type="transmembrane region" description="Helical" evidence="1">
    <location>
        <begin position="78"/>
        <end position="104"/>
    </location>
</feature>
<protein>
    <submittedName>
        <fullName evidence="2">Uncharacterized protein</fullName>
    </submittedName>
</protein>
<organism evidence="2">
    <name type="scientific">bioreactor metagenome</name>
    <dbReference type="NCBI Taxonomy" id="1076179"/>
    <lineage>
        <taxon>unclassified sequences</taxon>
        <taxon>metagenomes</taxon>
        <taxon>ecological metagenomes</taxon>
    </lineage>
</organism>
<keyword evidence="1" id="KW-0812">Transmembrane</keyword>
<evidence type="ECO:0000313" key="2">
    <source>
        <dbReference type="EMBL" id="MPM95106.1"/>
    </source>
</evidence>
<feature type="transmembrane region" description="Helical" evidence="1">
    <location>
        <begin position="29"/>
        <end position="47"/>
    </location>
</feature>
<dbReference type="EMBL" id="VSSQ01041638">
    <property type="protein sequence ID" value="MPM95106.1"/>
    <property type="molecule type" value="Genomic_DNA"/>
</dbReference>
<evidence type="ECO:0000256" key="1">
    <source>
        <dbReference type="SAM" id="Phobius"/>
    </source>
</evidence>
<accession>A0A645E0L7</accession>
<dbReference type="Pfam" id="PF20040">
    <property type="entry name" value="DUF6442"/>
    <property type="match status" value="1"/>
</dbReference>
<comment type="caution">
    <text evidence="2">The sequence shown here is derived from an EMBL/GenBank/DDBJ whole genome shotgun (WGS) entry which is preliminary data.</text>
</comment>
<keyword evidence="1" id="KW-0472">Membrane</keyword>
<dbReference type="AlphaFoldDB" id="A0A645E0L7"/>
<proteinExistence type="predicted"/>
<keyword evidence="1" id="KW-1133">Transmembrane helix</keyword>
<gene>
    <name evidence="2" type="ORF">SDC9_142257</name>
</gene>